<dbReference type="GO" id="GO:0005524">
    <property type="term" value="F:ATP binding"/>
    <property type="evidence" value="ECO:0007669"/>
    <property type="project" value="UniProtKB-KW"/>
</dbReference>
<dbReference type="NCBIfam" id="TIGR02727">
    <property type="entry name" value="MTHFS_bact"/>
    <property type="match status" value="1"/>
</dbReference>
<dbReference type="EC" id="6.3.3.2" evidence="5"/>
<dbReference type="OMA" id="DKWGIPT"/>
<dbReference type="InterPro" id="IPR024185">
    <property type="entry name" value="FTHF_cligase-like_sf"/>
</dbReference>
<dbReference type="EMBL" id="KI394767">
    <property type="protein sequence ID" value="ERN01226.1"/>
    <property type="molecule type" value="Genomic_DNA"/>
</dbReference>
<comment type="similarity">
    <text evidence="1">Belongs to the 5-formyltetrahydrofolate cyclo-ligase family.</text>
</comment>
<dbReference type="GO" id="GO:0035999">
    <property type="term" value="P:tetrahydrofolate interconversion"/>
    <property type="evidence" value="ECO:0000318"/>
    <property type="project" value="GO_Central"/>
</dbReference>
<dbReference type="InterPro" id="IPR002698">
    <property type="entry name" value="FTHF_cligase"/>
</dbReference>
<evidence type="ECO:0000256" key="5">
    <source>
        <dbReference type="ARBA" id="ARBA00038966"/>
    </source>
</evidence>
<dbReference type="eggNOG" id="KOG3093">
    <property type="taxonomic scope" value="Eukaryota"/>
</dbReference>
<evidence type="ECO:0000256" key="4">
    <source>
        <dbReference type="ARBA" id="ARBA00036539"/>
    </source>
</evidence>
<comment type="catalytic activity">
    <reaction evidence="4">
        <text>(6S)-5-formyl-5,6,7,8-tetrahydrofolate + ATP = (6R)-5,10-methenyltetrahydrofolate + ADP + phosphate</text>
        <dbReference type="Rhea" id="RHEA:10488"/>
        <dbReference type="ChEBI" id="CHEBI:30616"/>
        <dbReference type="ChEBI" id="CHEBI:43474"/>
        <dbReference type="ChEBI" id="CHEBI:57455"/>
        <dbReference type="ChEBI" id="CHEBI:57457"/>
        <dbReference type="ChEBI" id="CHEBI:456216"/>
        <dbReference type="EC" id="6.3.3.2"/>
    </reaction>
</comment>
<dbReference type="InterPro" id="IPR037171">
    <property type="entry name" value="NagB/RpiA_transferase-like"/>
</dbReference>
<dbReference type="PANTHER" id="PTHR23407:SF1">
    <property type="entry name" value="5-FORMYLTETRAHYDROFOLATE CYCLO-LIGASE"/>
    <property type="match status" value="1"/>
</dbReference>
<dbReference type="GO" id="GO:0009396">
    <property type="term" value="P:folic acid-containing compound biosynthetic process"/>
    <property type="evidence" value="ECO:0000318"/>
    <property type="project" value="GO_Central"/>
</dbReference>
<dbReference type="Gene3D" id="3.40.50.10420">
    <property type="entry name" value="NagB/RpiA/CoA transferase-like"/>
    <property type="match status" value="1"/>
</dbReference>
<dbReference type="HOGENOM" id="CLU_066245_2_1_1"/>
<proteinExistence type="inferred from homology"/>
<dbReference type="STRING" id="13333.W1P115"/>
<dbReference type="SUPFAM" id="SSF100950">
    <property type="entry name" value="NagB/RpiA/CoA transferase-like"/>
    <property type="match status" value="1"/>
</dbReference>
<protein>
    <recommendedName>
        <fullName evidence="5">5-formyltetrahydrofolate cyclo-ligase</fullName>
        <ecNumber evidence="5">6.3.3.2</ecNumber>
    </recommendedName>
</protein>
<dbReference type="Proteomes" id="UP000017836">
    <property type="component" value="Unassembled WGS sequence"/>
</dbReference>
<dbReference type="Gramene" id="ERN01226">
    <property type="protein sequence ID" value="ERN01226"/>
    <property type="gene ID" value="AMTR_s00002p00240930"/>
</dbReference>
<evidence type="ECO:0000256" key="1">
    <source>
        <dbReference type="ARBA" id="ARBA00010638"/>
    </source>
</evidence>
<dbReference type="Pfam" id="PF01812">
    <property type="entry name" value="5-FTHF_cyc-lig"/>
    <property type="match status" value="1"/>
</dbReference>
<dbReference type="GO" id="GO:0005737">
    <property type="term" value="C:cytoplasm"/>
    <property type="evidence" value="ECO:0000318"/>
    <property type="project" value="GO_Central"/>
</dbReference>
<dbReference type="GO" id="GO:0006952">
    <property type="term" value="P:defense response"/>
    <property type="evidence" value="ECO:0007669"/>
    <property type="project" value="EnsemblPlants"/>
</dbReference>
<accession>W1P115</accession>
<keyword evidence="7" id="KW-1185">Reference proteome</keyword>
<evidence type="ECO:0000256" key="2">
    <source>
        <dbReference type="ARBA" id="ARBA00022741"/>
    </source>
</evidence>
<dbReference type="GO" id="GO:0030272">
    <property type="term" value="F:5-formyltetrahydrofolate cyclo-ligase activity"/>
    <property type="evidence" value="ECO:0000318"/>
    <property type="project" value="GO_Central"/>
</dbReference>
<dbReference type="PANTHER" id="PTHR23407">
    <property type="entry name" value="ATPASE INHIBITOR/5-FORMYLTETRAHYDROFOLATE CYCLO-LIGASE"/>
    <property type="match status" value="1"/>
</dbReference>
<gene>
    <name evidence="6" type="ORF">AMTR_s00002p00240930</name>
</gene>
<evidence type="ECO:0000313" key="6">
    <source>
        <dbReference type="EMBL" id="ERN01226.1"/>
    </source>
</evidence>
<evidence type="ECO:0000256" key="3">
    <source>
        <dbReference type="ARBA" id="ARBA00022840"/>
    </source>
</evidence>
<evidence type="ECO:0000313" key="7">
    <source>
        <dbReference type="Proteomes" id="UP000017836"/>
    </source>
</evidence>
<name>W1P115_AMBTC</name>
<keyword evidence="3" id="KW-0067">ATP-binding</keyword>
<organism evidence="6 7">
    <name type="scientific">Amborella trichopoda</name>
    <dbReference type="NCBI Taxonomy" id="13333"/>
    <lineage>
        <taxon>Eukaryota</taxon>
        <taxon>Viridiplantae</taxon>
        <taxon>Streptophyta</taxon>
        <taxon>Embryophyta</taxon>
        <taxon>Tracheophyta</taxon>
        <taxon>Spermatophyta</taxon>
        <taxon>Magnoliopsida</taxon>
        <taxon>Amborellales</taxon>
        <taxon>Amborellaceae</taxon>
        <taxon>Amborella</taxon>
    </lineage>
</organism>
<dbReference type="GO" id="GO:0005739">
    <property type="term" value="C:mitochondrion"/>
    <property type="evidence" value="ECO:0000318"/>
    <property type="project" value="GO_Central"/>
</dbReference>
<dbReference type="FunFam" id="3.40.50.10420:FF:000003">
    <property type="entry name" value="5-formyltetrahydrofolate cyclo-ligase"/>
    <property type="match status" value="1"/>
</dbReference>
<reference evidence="7" key="1">
    <citation type="journal article" date="2013" name="Science">
        <title>The Amborella genome and the evolution of flowering plants.</title>
        <authorList>
            <consortium name="Amborella Genome Project"/>
        </authorList>
    </citation>
    <scope>NUCLEOTIDE SEQUENCE [LARGE SCALE GENOMIC DNA]</scope>
</reference>
<sequence>MRGLINERGKAAKRALMTHVIAKAFAGGGLVLAQAGAGAGAGAGRSSNSRVSFSCFGRTTITNTAAPMEKKKEISSLDPIQEEKRALRFKVRRQLKAMSPSQRNLEDAAIQKQVLEASWFKSCKSLCAYVSCEVLREVDTSKILSEILGDPTFACDAQIKKRLYVPRVEDRNCHMRMLNISRVDDLIANPMNILEPAPLDNAGNQREDVMQATHPVDLFLLPGLAFDKSGRRLGRGGGYYDALLTSYKELVARQKWEPPLLVALSYSVQIMDDEVIPVTSHDVLVDALVSPAGVIRISPIAIEKM</sequence>
<keyword evidence="2" id="KW-0547">Nucleotide-binding</keyword>
<dbReference type="AlphaFoldDB" id="W1P115"/>